<dbReference type="AlphaFoldDB" id="A0AAU9SI92"/>
<keyword evidence="2" id="KW-1185">Reference proteome</keyword>
<protein>
    <recommendedName>
        <fullName evidence="3">Period</fullName>
    </recommendedName>
</protein>
<sequence length="130" mass="14968">LVTQLLQKQTPCSSIILAVLVATPSWLKDHIENTPGFATRLKDMGFHKDIERVMSVVLKDRQTFLFSNTVPEEEKDRQIFYISLGRDHEFVNCVRRHWRDPSISETNARDCLTGKTLLSSLHTSSKTHCR</sequence>
<organism evidence="1 2">
    <name type="scientific">Thlaspi arvense</name>
    <name type="common">Field penny-cress</name>
    <dbReference type="NCBI Taxonomy" id="13288"/>
    <lineage>
        <taxon>Eukaryota</taxon>
        <taxon>Viridiplantae</taxon>
        <taxon>Streptophyta</taxon>
        <taxon>Embryophyta</taxon>
        <taxon>Tracheophyta</taxon>
        <taxon>Spermatophyta</taxon>
        <taxon>Magnoliopsida</taxon>
        <taxon>eudicotyledons</taxon>
        <taxon>Gunneridae</taxon>
        <taxon>Pentapetalae</taxon>
        <taxon>rosids</taxon>
        <taxon>malvids</taxon>
        <taxon>Brassicales</taxon>
        <taxon>Brassicaceae</taxon>
        <taxon>Thlaspideae</taxon>
        <taxon>Thlaspi</taxon>
    </lineage>
</organism>
<evidence type="ECO:0000313" key="2">
    <source>
        <dbReference type="Proteomes" id="UP000836841"/>
    </source>
</evidence>
<dbReference type="Gene3D" id="3.40.50.300">
    <property type="entry name" value="P-loop containing nucleotide triphosphate hydrolases"/>
    <property type="match status" value="1"/>
</dbReference>
<dbReference type="Proteomes" id="UP000836841">
    <property type="component" value="Chromosome 5"/>
</dbReference>
<name>A0AAU9SI92_THLAR</name>
<evidence type="ECO:0008006" key="3">
    <source>
        <dbReference type="Google" id="ProtNLM"/>
    </source>
</evidence>
<dbReference type="SUPFAM" id="SSF52540">
    <property type="entry name" value="P-loop containing nucleoside triphosphate hydrolases"/>
    <property type="match status" value="1"/>
</dbReference>
<dbReference type="EMBL" id="OU466861">
    <property type="protein sequence ID" value="CAH2065473.1"/>
    <property type="molecule type" value="Genomic_DNA"/>
</dbReference>
<feature type="non-terminal residue" evidence="1">
    <location>
        <position position="1"/>
    </location>
</feature>
<evidence type="ECO:0000313" key="1">
    <source>
        <dbReference type="EMBL" id="CAH2065473.1"/>
    </source>
</evidence>
<reference evidence="1 2" key="1">
    <citation type="submission" date="2022-03" db="EMBL/GenBank/DDBJ databases">
        <authorList>
            <person name="Nunn A."/>
            <person name="Chopra R."/>
            <person name="Nunn A."/>
            <person name="Contreras Garrido A."/>
        </authorList>
    </citation>
    <scope>NUCLEOTIDE SEQUENCE [LARGE SCALE GENOMIC DNA]</scope>
</reference>
<gene>
    <name evidence="1" type="ORF">TAV2_LOCUS17973</name>
</gene>
<dbReference type="InterPro" id="IPR027417">
    <property type="entry name" value="P-loop_NTPase"/>
</dbReference>
<proteinExistence type="predicted"/>
<accession>A0AAU9SI92</accession>
<feature type="non-terminal residue" evidence="1">
    <location>
        <position position="130"/>
    </location>
</feature>